<name>A0ABU8WLR8_9BURK</name>
<comment type="caution">
    <text evidence="1">The sequence shown here is derived from an EMBL/GenBank/DDBJ whole genome shotgun (WGS) entry which is preliminary data.</text>
</comment>
<proteinExistence type="predicted"/>
<dbReference type="EMBL" id="JBBKZT010000006">
    <property type="protein sequence ID" value="MEJ8847820.1"/>
    <property type="molecule type" value="Genomic_DNA"/>
</dbReference>
<dbReference type="Proteomes" id="UP001385892">
    <property type="component" value="Unassembled WGS sequence"/>
</dbReference>
<accession>A0ABU8WLR8</accession>
<organism evidence="1 2">
    <name type="scientific">Variovorax rhizosphaerae</name>
    <dbReference type="NCBI Taxonomy" id="1836200"/>
    <lineage>
        <taxon>Bacteria</taxon>
        <taxon>Pseudomonadati</taxon>
        <taxon>Pseudomonadota</taxon>
        <taxon>Betaproteobacteria</taxon>
        <taxon>Burkholderiales</taxon>
        <taxon>Comamonadaceae</taxon>
        <taxon>Variovorax</taxon>
    </lineage>
</organism>
<evidence type="ECO:0000313" key="2">
    <source>
        <dbReference type="Proteomes" id="UP001385892"/>
    </source>
</evidence>
<sequence>MEKKVEILQGIAWWDWPIEKVTRKLAAIVSGDVAALQAGALEA</sequence>
<reference evidence="1 2" key="1">
    <citation type="submission" date="2024-03" db="EMBL/GenBank/DDBJ databases">
        <title>Novel species of the genus Variovorax.</title>
        <authorList>
            <person name="Liu Q."/>
            <person name="Xin Y.-H."/>
        </authorList>
    </citation>
    <scope>NUCLEOTIDE SEQUENCE [LARGE SCALE GENOMIC DNA]</scope>
    <source>
        <strain evidence="1 2">KACC 18900</strain>
    </source>
</reference>
<evidence type="ECO:0008006" key="3">
    <source>
        <dbReference type="Google" id="ProtNLM"/>
    </source>
</evidence>
<evidence type="ECO:0000313" key="1">
    <source>
        <dbReference type="EMBL" id="MEJ8847820.1"/>
    </source>
</evidence>
<dbReference type="RefSeq" id="WP_340342958.1">
    <property type="nucleotide sequence ID" value="NZ_JBBKZT010000006.1"/>
</dbReference>
<protein>
    <recommendedName>
        <fullName evidence="3">Chloramphenicol acetyltransferase</fullName>
    </recommendedName>
</protein>
<keyword evidence="2" id="KW-1185">Reference proteome</keyword>
<gene>
    <name evidence="1" type="ORF">WKW82_14260</name>
</gene>